<feature type="transmembrane region" description="Helical" evidence="2">
    <location>
        <begin position="116"/>
        <end position="137"/>
    </location>
</feature>
<organism evidence="3 4">
    <name type="scientific">Actinoplanes octamycinicus</name>
    <dbReference type="NCBI Taxonomy" id="135948"/>
    <lineage>
        <taxon>Bacteria</taxon>
        <taxon>Bacillati</taxon>
        <taxon>Actinomycetota</taxon>
        <taxon>Actinomycetes</taxon>
        <taxon>Micromonosporales</taxon>
        <taxon>Micromonosporaceae</taxon>
        <taxon>Actinoplanes</taxon>
    </lineage>
</organism>
<feature type="region of interest" description="Disordered" evidence="1">
    <location>
        <begin position="185"/>
        <end position="206"/>
    </location>
</feature>
<reference evidence="3 4" key="1">
    <citation type="submission" date="2020-08" db="EMBL/GenBank/DDBJ databases">
        <title>Sequencing the genomes of 1000 actinobacteria strains.</title>
        <authorList>
            <person name="Klenk H.-P."/>
        </authorList>
    </citation>
    <scope>NUCLEOTIDE SEQUENCE [LARGE SCALE GENOMIC DNA]</scope>
    <source>
        <strain evidence="3 4">DSM 45809</strain>
    </source>
</reference>
<gene>
    <name evidence="3" type="ORF">BJY16_001571</name>
</gene>
<dbReference type="EMBL" id="JACHNB010000001">
    <property type="protein sequence ID" value="MBB4738112.1"/>
    <property type="molecule type" value="Genomic_DNA"/>
</dbReference>
<evidence type="ECO:0000313" key="4">
    <source>
        <dbReference type="Proteomes" id="UP000546162"/>
    </source>
</evidence>
<evidence type="ECO:0000256" key="1">
    <source>
        <dbReference type="SAM" id="MobiDB-lite"/>
    </source>
</evidence>
<evidence type="ECO:0000256" key="2">
    <source>
        <dbReference type="SAM" id="Phobius"/>
    </source>
</evidence>
<keyword evidence="4" id="KW-1185">Reference proteome</keyword>
<comment type="caution">
    <text evidence="3">The sequence shown here is derived from an EMBL/GenBank/DDBJ whole genome shotgun (WGS) entry which is preliminary data.</text>
</comment>
<evidence type="ECO:0000313" key="3">
    <source>
        <dbReference type="EMBL" id="MBB4738112.1"/>
    </source>
</evidence>
<sequence length="288" mass="29162">MTGAEFDGVDIDLLADYVGGALDGTPEAERVAALIAAEPAWQEAYALLVPEMAAVGALLGDLPPEPMPAELAAALDAAFAAPAVSTVPVDEAAAPAVPETVVDLDERRRRRGSHRWLRIAAPIGIAASAVAFLGYGLSRPDSASDSGSSAAAPARGEALVGMIPPLTLTSGVDYTLETLGTLGQSLKRATDAPRTTSSEDSPGIAGTEEQGLARLRDPAALLDCLTAIAQENGAGPITAESADYARFEGTAALVVRFSADNGEWVWASGADCGAAGGGADTLGKVPVR</sequence>
<dbReference type="AlphaFoldDB" id="A0A7W7GTU6"/>
<dbReference type="Proteomes" id="UP000546162">
    <property type="component" value="Unassembled WGS sequence"/>
</dbReference>
<proteinExistence type="predicted"/>
<protein>
    <submittedName>
        <fullName evidence="3">Uncharacterized protein</fullName>
    </submittedName>
</protein>
<name>A0A7W7GTU6_9ACTN</name>
<keyword evidence="2" id="KW-0472">Membrane</keyword>
<keyword evidence="2" id="KW-0812">Transmembrane</keyword>
<dbReference type="RefSeq" id="WP_185038429.1">
    <property type="nucleotide sequence ID" value="NZ_BAABFG010000005.1"/>
</dbReference>
<keyword evidence="2" id="KW-1133">Transmembrane helix</keyword>
<accession>A0A7W7GTU6</accession>